<dbReference type="RefSeq" id="WP_176951554.1">
    <property type="nucleotide sequence ID" value="NZ_JABXYK010000014.1"/>
</dbReference>
<reference evidence="1 2" key="1">
    <citation type="submission" date="2020-06" db="EMBL/GenBank/DDBJ databases">
        <title>Rhizobium sp.nov. isolated from the tomato plant.</title>
        <authorList>
            <person name="Thin K.K."/>
            <person name="Zhang X."/>
            <person name="He S."/>
        </authorList>
    </citation>
    <scope>NUCLEOTIDE SEQUENCE [LARGE SCALE GENOMIC DNA]</scope>
    <source>
        <strain evidence="1 2">DBTS2</strain>
    </source>
</reference>
<dbReference type="Proteomes" id="UP000659172">
    <property type="component" value="Unassembled WGS sequence"/>
</dbReference>
<organism evidence="1 2">
    <name type="scientific">Mycoplana rhizolycopersici</name>
    <dbReference type="NCBI Taxonomy" id="2746702"/>
    <lineage>
        <taxon>Bacteria</taxon>
        <taxon>Pseudomonadati</taxon>
        <taxon>Pseudomonadota</taxon>
        <taxon>Alphaproteobacteria</taxon>
        <taxon>Hyphomicrobiales</taxon>
        <taxon>Rhizobiaceae</taxon>
        <taxon>Mycoplana</taxon>
    </lineage>
</organism>
<evidence type="ECO:0000313" key="2">
    <source>
        <dbReference type="Proteomes" id="UP000659172"/>
    </source>
</evidence>
<comment type="caution">
    <text evidence="1">The sequence shown here is derived from an EMBL/GenBank/DDBJ whole genome shotgun (WGS) entry which is preliminary data.</text>
</comment>
<protein>
    <submittedName>
        <fullName evidence="1">Uncharacterized protein</fullName>
    </submittedName>
</protein>
<gene>
    <name evidence="1" type="ORF">HV823_20215</name>
</gene>
<sequence>MIDSNLFPQWMPAWLSESGTDKLAREISGYFRLRLQSVPARNGGRAATEVIRPVALASRNWANGTPPTNIDDRSTIAEVIWTNAKTYASVCGWKRWLLLEAALQDAMQTRDLLFTASVLRTMLEELSWLHALDLDQNKVRALAVSAEEADSVRIKHFMLATWVLMGEFTRESILAGTDFPKAPVDLLSDRALRAKRALNTFVHPNYGSHIAAIYPEGQEAARAVLEATAAIYESFYALRHAHVAPPAAPFSGGTLGSGDLLDQFEHRGLADAMRALDAISPVNPIETKELIDRLRHESLVNDLSDPMLAELLSGLPREPDMKSGVQGFRIWAGANSTDVLSMAAARRSEQALNDRFPAGTPERSDESGWLAFNLASLELAIAAADLKQRAFRTQVVRQLVRGNPIGIWLAARGTIENHAVMLWLPKVLSETMDTMTLDVAAGPHLSQVADRLARALAEFLTTGATTSGVARSWSLDPVTGRPRARISLSTVVSRAFSDDDFWVKQYDFGSAVMHGRTYRNGPIANDLDHIVGGARAQGLLILGKLIAEEIRTAAASVAQTIRLRHGAELGPVASVVGSSRWSWGWDGCALVAGRDYTGSGTMDEPYIMAPHIGFHVGSRALAGQDLGSEVLEILNPSRTEGCMLEFGPDGLFYDVWRYAGRECWIRVPFYRDPSILQT</sequence>
<keyword evidence="2" id="KW-1185">Reference proteome</keyword>
<name>A0ABX2QLX1_9HYPH</name>
<dbReference type="EMBL" id="JABXYK010000014">
    <property type="protein sequence ID" value="NVP57588.1"/>
    <property type="molecule type" value="Genomic_DNA"/>
</dbReference>
<evidence type="ECO:0000313" key="1">
    <source>
        <dbReference type="EMBL" id="NVP57588.1"/>
    </source>
</evidence>
<accession>A0ABX2QLX1</accession>
<proteinExistence type="predicted"/>